<feature type="compositionally biased region" description="Acidic residues" evidence="1">
    <location>
        <begin position="112"/>
        <end position="138"/>
    </location>
</feature>
<organism evidence="2 3">
    <name type="scientific">Thermophilibacter immobilis</name>
    <dbReference type="NCBI Taxonomy" id="2779519"/>
    <lineage>
        <taxon>Bacteria</taxon>
        <taxon>Bacillati</taxon>
        <taxon>Actinomycetota</taxon>
        <taxon>Coriobacteriia</taxon>
        <taxon>Coriobacteriales</taxon>
        <taxon>Atopobiaceae</taxon>
        <taxon>Thermophilibacter</taxon>
    </lineage>
</organism>
<dbReference type="Proteomes" id="UP000593735">
    <property type="component" value="Chromosome"/>
</dbReference>
<dbReference type="EMBL" id="CP063767">
    <property type="protein sequence ID" value="QOY61043.1"/>
    <property type="molecule type" value="Genomic_DNA"/>
</dbReference>
<evidence type="ECO:0000313" key="3">
    <source>
        <dbReference type="Proteomes" id="UP000593735"/>
    </source>
</evidence>
<name>A0A7S7MAW3_9ACTN</name>
<protein>
    <submittedName>
        <fullName evidence="2">Uncharacterized protein</fullName>
    </submittedName>
</protein>
<feature type="region of interest" description="Disordered" evidence="1">
    <location>
        <begin position="111"/>
        <end position="145"/>
    </location>
</feature>
<dbReference type="KEGG" id="tio:INP52_02215"/>
<sequence>MLYVGSFSYNDETDDKDNYCLMPCVVEASTSDEALDRFAAHFQEVRRSSDLLDGAHEIFLDSLVELEGVPAEPVICQWQKIVPAMDGLCSITSALPETDLADDFASAYGWGVDDDEYEDDEGRGDALEHDDEDPEGYPEEPFLRF</sequence>
<accession>A0A7S7MAW3</accession>
<keyword evidence="3" id="KW-1185">Reference proteome</keyword>
<dbReference type="RefSeq" id="WP_194372031.1">
    <property type="nucleotide sequence ID" value="NZ_CP063767.1"/>
</dbReference>
<evidence type="ECO:0000256" key="1">
    <source>
        <dbReference type="SAM" id="MobiDB-lite"/>
    </source>
</evidence>
<gene>
    <name evidence="2" type="ORF">INP52_02215</name>
</gene>
<reference evidence="2 3" key="1">
    <citation type="submission" date="2020-10" db="EMBL/GenBank/DDBJ databases">
        <title>Olsenella immobilis sp.nov., isolated from the mud in a fermentation cellar used for the production of Chinese strong-flavoured liquor.</title>
        <authorList>
            <person name="Lu L."/>
        </authorList>
    </citation>
    <scope>NUCLEOTIDE SEQUENCE [LARGE SCALE GENOMIC DNA]</scope>
    <source>
        <strain evidence="2 3">LZLJ-2</strain>
    </source>
</reference>
<proteinExistence type="predicted"/>
<evidence type="ECO:0000313" key="2">
    <source>
        <dbReference type="EMBL" id="QOY61043.1"/>
    </source>
</evidence>
<dbReference type="AlphaFoldDB" id="A0A7S7MAW3"/>